<dbReference type="GO" id="GO:0003677">
    <property type="term" value="F:DNA binding"/>
    <property type="evidence" value="ECO:0007669"/>
    <property type="project" value="InterPro"/>
</dbReference>
<protein>
    <submittedName>
        <fullName evidence="2">LytTR family transcriptional regulator</fullName>
    </submittedName>
</protein>
<sequence>MNINCHVDNTISEERVDIYVRQMTPELSKIIHYLGNSEPFLWLKHDQEVVPIRYDDIFVIETSGQLLDISTNNKHYKYRKPIYVLKAELNNDFIEASRSAIFNYKHLDHLELLGNGSIDAVMKNHYRIPISRRKVKNLKERLGL</sequence>
<dbReference type="Pfam" id="PF04397">
    <property type="entry name" value="LytTR"/>
    <property type="match status" value="1"/>
</dbReference>
<dbReference type="RefSeq" id="WP_152728546.1">
    <property type="nucleotide sequence ID" value="NZ_WHJL01000022.1"/>
</dbReference>
<proteinExistence type="predicted"/>
<evidence type="ECO:0000313" key="2">
    <source>
        <dbReference type="EMBL" id="MPQ35086.1"/>
    </source>
</evidence>
<feature type="domain" description="HTH LytTR-type" evidence="1">
    <location>
        <begin position="41"/>
        <end position="144"/>
    </location>
</feature>
<dbReference type="InterPro" id="IPR046947">
    <property type="entry name" value="LytR-like"/>
</dbReference>
<accession>A0A843R2D6</accession>
<dbReference type="Gene3D" id="2.40.50.1020">
    <property type="entry name" value="LytTr DNA-binding domain"/>
    <property type="match status" value="1"/>
</dbReference>
<organism evidence="2 3">
    <name type="scientific">Limosilactobacillus fermentum</name>
    <name type="common">Lactobacillus fermentum</name>
    <dbReference type="NCBI Taxonomy" id="1613"/>
    <lineage>
        <taxon>Bacteria</taxon>
        <taxon>Bacillati</taxon>
        <taxon>Bacillota</taxon>
        <taxon>Bacilli</taxon>
        <taxon>Lactobacillales</taxon>
        <taxon>Lactobacillaceae</taxon>
        <taxon>Limosilactobacillus</taxon>
    </lineage>
</organism>
<dbReference type="EMBL" id="WHJL01000022">
    <property type="protein sequence ID" value="MPQ35086.1"/>
    <property type="molecule type" value="Genomic_DNA"/>
</dbReference>
<dbReference type="SMART" id="SM00850">
    <property type="entry name" value="LytTR"/>
    <property type="match status" value="1"/>
</dbReference>
<dbReference type="Proteomes" id="UP000466799">
    <property type="component" value="Unassembled WGS sequence"/>
</dbReference>
<dbReference type="PROSITE" id="PS50930">
    <property type="entry name" value="HTH_LYTTR"/>
    <property type="match status" value="1"/>
</dbReference>
<evidence type="ECO:0000313" key="3">
    <source>
        <dbReference type="Proteomes" id="UP000466799"/>
    </source>
</evidence>
<gene>
    <name evidence="2" type="ORF">GC247_04060</name>
</gene>
<evidence type="ECO:0000259" key="1">
    <source>
        <dbReference type="PROSITE" id="PS50930"/>
    </source>
</evidence>
<dbReference type="PANTHER" id="PTHR37299">
    <property type="entry name" value="TRANSCRIPTIONAL REGULATOR-RELATED"/>
    <property type="match status" value="1"/>
</dbReference>
<name>A0A843R2D6_LIMFE</name>
<comment type="caution">
    <text evidence="2">The sequence shown here is derived from an EMBL/GenBank/DDBJ whole genome shotgun (WGS) entry which is preliminary data.</text>
</comment>
<dbReference type="GO" id="GO:0000156">
    <property type="term" value="F:phosphorelay response regulator activity"/>
    <property type="evidence" value="ECO:0007669"/>
    <property type="project" value="InterPro"/>
</dbReference>
<reference evidence="2 3" key="1">
    <citation type="submission" date="2019-10" db="EMBL/GenBank/DDBJ databases">
        <title>Genome Sequencing and assembly of Lactobacillus fermentum I2, a lactic acid bacteria.</title>
        <authorList>
            <person name="Lopes L.S."/>
            <person name="Persinoti G.F."/>
            <person name="Riano-Pachon D.M."/>
            <person name="Labate C.A."/>
        </authorList>
    </citation>
    <scope>NUCLEOTIDE SEQUENCE [LARGE SCALE GENOMIC DNA]</scope>
    <source>
        <strain evidence="2 3">I2</strain>
    </source>
</reference>
<dbReference type="PANTHER" id="PTHR37299:SF1">
    <property type="entry name" value="STAGE 0 SPORULATION PROTEIN A HOMOLOG"/>
    <property type="match status" value="1"/>
</dbReference>
<dbReference type="AlphaFoldDB" id="A0A843R2D6"/>
<dbReference type="InterPro" id="IPR007492">
    <property type="entry name" value="LytTR_DNA-bd_dom"/>
</dbReference>